<keyword evidence="3" id="KW-1185">Reference proteome</keyword>
<feature type="transmembrane region" description="Helical" evidence="1">
    <location>
        <begin position="68"/>
        <end position="87"/>
    </location>
</feature>
<keyword evidence="1" id="KW-1133">Transmembrane helix</keyword>
<dbReference type="NCBIfam" id="NF041644">
    <property type="entry name" value="CBO0543_fam"/>
    <property type="match status" value="1"/>
</dbReference>
<protein>
    <submittedName>
        <fullName evidence="2">Uncharacterized protein</fullName>
    </submittedName>
</protein>
<gene>
    <name evidence="2" type="ORF">J2Z65_005233</name>
</gene>
<dbReference type="InterPro" id="IPR048147">
    <property type="entry name" value="CBO0543-like"/>
</dbReference>
<sequence length="175" mass="20254">MEKLLLRALFLASAASVPFVLKRKNLLMLLIVFFAKGVLSVALDSYFIKKKKIAYPERPFPRTFDANILYDFLFYPLLSVIWVRTTYNSKPLELLTRSLYFSIPMSLLQWALEKKTKLFKWNSWSVLHTFASLNFTLFTIRGFVGLIRRIIRNDGLLNADESRYDSAELTANAVG</sequence>
<proteinExistence type="predicted"/>
<feature type="transmembrane region" description="Helical" evidence="1">
    <location>
        <begin position="26"/>
        <end position="47"/>
    </location>
</feature>
<dbReference type="RefSeq" id="WP_240159608.1">
    <property type="nucleotide sequence ID" value="NZ_JAAOZR010000011.1"/>
</dbReference>
<feature type="transmembrane region" description="Helical" evidence="1">
    <location>
        <begin position="124"/>
        <end position="144"/>
    </location>
</feature>
<dbReference type="Proteomes" id="UP001519344">
    <property type="component" value="Unassembled WGS sequence"/>
</dbReference>
<dbReference type="EMBL" id="JAGGKV010000017">
    <property type="protein sequence ID" value="MBP1965988.1"/>
    <property type="molecule type" value="Genomic_DNA"/>
</dbReference>
<keyword evidence="1" id="KW-0472">Membrane</keyword>
<keyword evidence="1" id="KW-0812">Transmembrane</keyword>
<reference evidence="2 3" key="1">
    <citation type="submission" date="2021-03" db="EMBL/GenBank/DDBJ databases">
        <title>Genomic Encyclopedia of Type Strains, Phase IV (KMG-IV): sequencing the most valuable type-strain genomes for metagenomic binning, comparative biology and taxonomic classification.</title>
        <authorList>
            <person name="Goeker M."/>
        </authorList>
    </citation>
    <scope>NUCLEOTIDE SEQUENCE [LARGE SCALE GENOMIC DNA]</scope>
    <source>
        <strain evidence="2 3">DSM 24950</strain>
    </source>
</reference>
<evidence type="ECO:0000256" key="1">
    <source>
        <dbReference type="SAM" id="Phobius"/>
    </source>
</evidence>
<evidence type="ECO:0000313" key="3">
    <source>
        <dbReference type="Proteomes" id="UP001519344"/>
    </source>
</evidence>
<comment type="caution">
    <text evidence="2">The sequence shown here is derived from an EMBL/GenBank/DDBJ whole genome shotgun (WGS) entry which is preliminary data.</text>
</comment>
<name>A0ABS4I4Z6_9BACL</name>
<organism evidence="2 3">
    <name type="scientific">Paenibacillus aceris</name>
    <dbReference type="NCBI Taxonomy" id="869555"/>
    <lineage>
        <taxon>Bacteria</taxon>
        <taxon>Bacillati</taxon>
        <taxon>Bacillota</taxon>
        <taxon>Bacilli</taxon>
        <taxon>Bacillales</taxon>
        <taxon>Paenibacillaceae</taxon>
        <taxon>Paenibacillus</taxon>
    </lineage>
</organism>
<evidence type="ECO:0000313" key="2">
    <source>
        <dbReference type="EMBL" id="MBP1965988.1"/>
    </source>
</evidence>
<accession>A0ABS4I4Z6</accession>